<reference evidence="1" key="1">
    <citation type="submission" date="2016-09" db="EMBL/GenBank/DDBJ databases">
        <title>Draft genome of thermotolerant cyanobacterium Desertifilum sp. strain IPPAS B-1220.</title>
        <authorList>
            <person name="Sinetova M.A."/>
            <person name="Bolakhan K."/>
            <person name="Zayadan B.K."/>
            <person name="Mironov K.S."/>
            <person name="Ustinova V."/>
            <person name="Kupriyanova E.V."/>
            <person name="Sidorov R.A."/>
            <person name="Skrypnik A.N."/>
            <person name="Gogoleva N.E."/>
            <person name="Gogolev Y.V."/>
            <person name="Los D.A."/>
        </authorList>
    </citation>
    <scope>NUCLEOTIDE SEQUENCE [LARGE SCALE GENOMIC DNA]</scope>
    <source>
        <strain evidence="1">IPPAS B-1220</strain>
    </source>
</reference>
<sequence length="66" mass="7359">MSIHSNSHSAIESLVDQIISSYKLTRADQQMLMDALLSKQSLNATEQSLINQVFDGIKRGLVRVID</sequence>
<evidence type="ECO:0000313" key="1">
    <source>
        <dbReference type="EMBL" id="OEJ76742.1"/>
    </source>
</evidence>
<organism evidence="1">
    <name type="scientific">Desertifilum tharense IPPAS B-1220</name>
    <dbReference type="NCBI Taxonomy" id="1781255"/>
    <lineage>
        <taxon>Bacteria</taxon>
        <taxon>Bacillati</taxon>
        <taxon>Cyanobacteriota</taxon>
        <taxon>Cyanophyceae</taxon>
        <taxon>Desertifilales</taxon>
        <taxon>Desertifilaceae</taxon>
        <taxon>Desertifilum</taxon>
    </lineage>
</organism>
<dbReference type="EMBL" id="MJGC01000032">
    <property type="protein sequence ID" value="OEJ76742.1"/>
    <property type="molecule type" value="Genomic_DNA"/>
</dbReference>
<gene>
    <name evidence="1" type="ORF">BH720_02985</name>
</gene>
<dbReference type="AlphaFoldDB" id="A0A1E5QPZ9"/>
<comment type="caution">
    <text evidence="1">The sequence shown here is derived from an EMBL/GenBank/DDBJ whole genome shotgun (WGS) entry which is preliminary data.</text>
</comment>
<proteinExistence type="predicted"/>
<protein>
    <submittedName>
        <fullName evidence="1">Uncharacterized protein</fullName>
    </submittedName>
</protein>
<accession>A0A1E5QPZ9</accession>
<name>A0A1E5QPZ9_9CYAN</name>